<dbReference type="Proteomes" id="UP000694845">
    <property type="component" value="Unplaced"/>
</dbReference>
<keyword evidence="10" id="KW-1185">Reference proteome</keyword>
<dbReference type="PROSITE" id="PS50086">
    <property type="entry name" value="TBC_RABGAP"/>
    <property type="match status" value="1"/>
</dbReference>
<feature type="region of interest" description="Disordered" evidence="7">
    <location>
        <begin position="595"/>
        <end position="645"/>
    </location>
</feature>
<dbReference type="Pfam" id="PF07534">
    <property type="entry name" value="TLD"/>
    <property type="match status" value="1"/>
</dbReference>
<feature type="domain" description="TLDc" evidence="9">
    <location>
        <begin position="368"/>
        <end position="548"/>
    </location>
</feature>
<sequence>MSARASTVLMPWVDLAPKETNDLVGPLENGSTPSSPLPKDPIRLKKLVRKGQWPVNHIVRKELWHHICMQNVVAAGSVYKETAKVLFGEENSSSDENANLDNQTFGNEDHLTTYKLAGAGCDQLTRLLCVLAHTRPDINYCPLLHPVAALLLHYMDAEQAFDCLSALLGSHRYKYLDQSWVEYEAFRGSFTKLAKKFANSAHSLIVKQGMDPGLVFKDWIWWILEDLPFTHLVRVMDAYLMEGLKIFYRVSLAILQLFNKKRKGLSGKAAQSSDFVSSIRQFAQNIPVNADVLLTMGFQFRGLSRTIIDTYHTKFKQTIRDSGMVPPVRQTNKGIPAVLNDINSSIISSKQVWYKTADLSSCHTWTGSVLKHSEIMLVTLSLPTGMYSVYLSHLFLMICSCYILFHSNLCRCEDEEQTILLVKTLDNEIFGAYLSCPWSTRNSSDLKTSYFGNGETFLFSITPWEQRHSWVGLSDRQEKGPVDTASQLFMRGTRELLSIGGGDGEGLHLESDISNGWSETCRTFGNQPLASNRNFQSEIIEVLAFHDMRNTENEERAATQADTVTKPLTEPMKHKDSEDTADIVTALEPVAELLKDSEVEPAAEAVEEPSADPVGEAQRETQGEPAQQAAIVVTDEQPPSGESGE</sequence>
<dbReference type="GeneID" id="110984421"/>
<dbReference type="Gene3D" id="1.10.8.270">
    <property type="entry name" value="putative rabgap domain of human tbc1 domain family member 14 like domains"/>
    <property type="match status" value="1"/>
</dbReference>
<keyword evidence="4" id="KW-0472">Membrane</keyword>
<dbReference type="OMA" id="WGRTEHC"/>
<comment type="subcellular location">
    <subcellularLocation>
        <location evidence="1">Cytoplasmic vesicle membrane</location>
    </subcellularLocation>
    <subcellularLocation>
        <location evidence="2">Endomembrane system</location>
        <topology evidence="2">Peripheral membrane protein</topology>
    </subcellularLocation>
    <subcellularLocation>
        <location evidence="6">Synapse</location>
    </subcellularLocation>
</comment>
<evidence type="ECO:0000256" key="1">
    <source>
        <dbReference type="ARBA" id="ARBA00004156"/>
    </source>
</evidence>
<feature type="domain" description="Rab-GAP TBC" evidence="8">
    <location>
        <begin position="54"/>
        <end position="243"/>
    </location>
</feature>
<dbReference type="GO" id="GO:0030659">
    <property type="term" value="C:cytoplasmic vesicle membrane"/>
    <property type="evidence" value="ECO:0007669"/>
    <property type="project" value="UniProtKB-SubCell"/>
</dbReference>
<gene>
    <name evidence="11" type="primary">LOC110984421</name>
</gene>
<dbReference type="GO" id="GO:0012505">
    <property type="term" value="C:endomembrane system"/>
    <property type="evidence" value="ECO:0007669"/>
    <property type="project" value="UniProtKB-SubCell"/>
</dbReference>
<reference evidence="11" key="1">
    <citation type="submission" date="2025-08" db="UniProtKB">
        <authorList>
            <consortium name="RefSeq"/>
        </authorList>
    </citation>
    <scope>IDENTIFICATION</scope>
</reference>
<dbReference type="Gene3D" id="1.10.472.80">
    <property type="entry name" value="Ypt/Rab-GAP domain of gyp1p, domain 3"/>
    <property type="match status" value="1"/>
</dbReference>
<dbReference type="PROSITE" id="PS51886">
    <property type="entry name" value="TLDC"/>
    <property type="match status" value="1"/>
</dbReference>
<dbReference type="PANTHER" id="PTHR23354:SF122">
    <property type="entry name" value="GTPASE-ACTIVATING PROTEIN SKYWALKER"/>
    <property type="match status" value="1"/>
</dbReference>
<dbReference type="InterPro" id="IPR006571">
    <property type="entry name" value="TLDc_dom"/>
</dbReference>
<dbReference type="SMART" id="SM00164">
    <property type="entry name" value="TBC"/>
    <property type="match status" value="1"/>
</dbReference>
<evidence type="ECO:0000259" key="8">
    <source>
        <dbReference type="PROSITE" id="PS50086"/>
    </source>
</evidence>
<dbReference type="SMART" id="SM00584">
    <property type="entry name" value="TLDc"/>
    <property type="match status" value="1"/>
</dbReference>
<dbReference type="CTD" id="57465"/>
<evidence type="ECO:0000259" key="9">
    <source>
        <dbReference type="PROSITE" id="PS51886"/>
    </source>
</evidence>
<dbReference type="AlphaFoldDB" id="A0A8B7Z3U8"/>
<dbReference type="InterPro" id="IPR035969">
    <property type="entry name" value="Rab-GAP_TBC_sf"/>
</dbReference>
<evidence type="ECO:0000313" key="11">
    <source>
        <dbReference type="RefSeq" id="XP_022100314.1"/>
    </source>
</evidence>
<evidence type="ECO:0000256" key="7">
    <source>
        <dbReference type="SAM" id="MobiDB-lite"/>
    </source>
</evidence>
<proteinExistence type="predicted"/>
<name>A0A8B7Z3U8_ACAPL</name>
<dbReference type="SUPFAM" id="SSF47923">
    <property type="entry name" value="Ypt/Rab-GAP domain of gyp1p"/>
    <property type="match status" value="2"/>
</dbReference>
<evidence type="ECO:0000256" key="5">
    <source>
        <dbReference type="ARBA" id="ARBA00023329"/>
    </source>
</evidence>
<dbReference type="RefSeq" id="XP_022100314.1">
    <property type="nucleotide sequence ID" value="XM_022244622.1"/>
</dbReference>
<dbReference type="InterPro" id="IPR000195">
    <property type="entry name" value="Rab-GAP-TBC_dom"/>
</dbReference>
<evidence type="ECO:0000256" key="2">
    <source>
        <dbReference type="ARBA" id="ARBA00004184"/>
    </source>
</evidence>
<feature type="compositionally biased region" description="Acidic residues" evidence="7">
    <location>
        <begin position="599"/>
        <end position="610"/>
    </location>
</feature>
<dbReference type="KEGG" id="aplc:110984421"/>
<dbReference type="OrthoDB" id="10065050at2759"/>
<evidence type="ECO:0000313" key="10">
    <source>
        <dbReference type="Proteomes" id="UP000694845"/>
    </source>
</evidence>
<dbReference type="Pfam" id="PF00566">
    <property type="entry name" value="RabGAP-TBC"/>
    <property type="match status" value="1"/>
</dbReference>
<dbReference type="GO" id="GO:0045202">
    <property type="term" value="C:synapse"/>
    <property type="evidence" value="ECO:0007669"/>
    <property type="project" value="UniProtKB-SubCell"/>
</dbReference>
<evidence type="ECO:0000256" key="4">
    <source>
        <dbReference type="ARBA" id="ARBA00023136"/>
    </source>
</evidence>
<feature type="region of interest" description="Disordered" evidence="7">
    <location>
        <begin position="552"/>
        <end position="580"/>
    </location>
</feature>
<evidence type="ECO:0000256" key="3">
    <source>
        <dbReference type="ARBA" id="ARBA00023018"/>
    </source>
</evidence>
<keyword evidence="5" id="KW-0968">Cytoplasmic vesicle</keyword>
<dbReference type="PANTHER" id="PTHR23354">
    <property type="entry name" value="NUCLEOLAR PROTEIN 7/ESTROGEN RECEPTOR COACTIVATOR-RELATED"/>
    <property type="match status" value="1"/>
</dbReference>
<accession>A0A8B7Z3U8</accession>
<protein>
    <submittedName>
        <fullName evidence="11">TBC1 domain family member 24-like</fullName>
    </submittedName>
</protein>
<evidence type="ECO:0000256" key="6">
    <source>
        <dbReference type="ARBA" id="ARBA00034103"/>
    </source>
</evidence>
<organism evidence="10 11">
    <name type="scientific">Acanthaster planci</name>
    <name type="common">Crown-of-thorns starfish</name>
    <dbReference type="NCBI Taxonomy" id="133434"/>
    <lineage>
        <taxon>Eukaryota</taxon>
        <taxon>Metazoa</taxon>
        <taxon>Echinodermata</taxon>
        <taxon>Eleutherozoa</taxon>
        <taxon>Asterozoa</taxon>
        <taxon>Asteroidea</taxon>
        <taxon>Valvatacea</taxon>
        <taxon>Valvatida</taxon>
        <taxon>Acanthasteridae</taxon>
        <taxon>Acanthaster</taxon>
    </lineage>
</organism>
<keyword evidence="3" id="KW-0770">Synapse</keyword>